<dbReference type="PROSITE" id="PS50931">
    <property type="entry name" value="HTH_LYSR"/>
    <property type="match status" value="1"/>
</dbReference>
<accession>A0A3S8U7L1</accession>
<evidence type="ECO:0000259" key="5">
    <source>
        <dbReference type="PROSITE" id="PS50931"/>
    </source>
</evidence>
<dbReference type="GO" id="GO:0003677">
    <property type="term" value="F:DNA binding"/>
    <property type="evidence" value="ECO:0007669"/>
    <property type="project" value="UniProtKB-KW"/>
</dbReference>
<evidence type="ECO:0000256" key="1">
    <source>
        <dbReference type="ARBA" id="ARBA00009437"/>
    </source>
</evidence>
<dbReference type="OrthoDB" id="9813056at2"/>
<dbReference type="InterPro" id="IPR000847">
    <property type="entry name" value="LysR_HTH_N"/>
</dbReference>
<dbReference type="Proteomes" id="UP000282002">
    <property type="component" value="Chromosome"/>
</dbReference>
<dbReference type="PRINTS" id="PR00039">
    <property type="entry name" value="HTHLYSR"/>
</dbReference>
<evidence type="ECO:0000256" key="3">
    <source>
        <dbReference type="ARBA" id="ARBA00023125"/>
    </source>
</evidence>
<dbReference type="InterPro" id="IPR036390">
    <property type="entry name" value="WH_DNA-bd_sf"/>
</dbReference>
<dbReference type="InterPro" id="IPR058163">
    <property type="entry name" value="LysR-type_TF_proteobact-type"/>
</dbReference>
<dbReference type="Pfam" id="PF03466">
    <property type="entry name" value="LysR_substrate"/>
    <property type="match status" value="1"/>
</dbReference>
<dbReference type="FunFam" id="3.40.190.290:FF:000001">
    <property type="entry name" value="Transcriptional regulator, LysR family"/>
    <property type="match status" value="1"/>
</dbReference>
<name>A0A3S8U7L1_9RHOB</name>
<dbReference type="PANTHER" id="PTHR30537">
    <property type="entry name" value="HTH-TYPE TRANSCRIPTIONAL REGULATOR"/>
    <property type="match status" value="1"/>
</dbReference>
<evidence type="ECO:0000256" key="2">
    <source>
        <dbReference type="ARBA" id="ARBA00023015"/>
    </source>
</evidence>
<organism evidence="6 7">
    <name type="scientific">Tabrizicola piscis</name>
    <dbReference type="NCBI Taxonomy" id="2494374"/>
    <lineage>
        <taxon>Bacteria</taxon>
        <taxon>Pseudomonadati</taxon>
        <taxon>Pseudomonadota</taxon>
        <taxon>Alphaproteobacteria</taxon>
        <taxon>Rhodobacterales</taxon>
        <taxon>Paracoccaceae</taxon>
        <taxon>Tabrizicola</taxon>
    </lineage>
</organism>
<evidence type="ECO:0000256" key="4">
    <source>
        <dbReference type="ARBA" id="ARBA00023163"/>
    </source>
</evidence>
<reference evidence="6 7" key="1">
    <citation type="submission" date="2018-12" db="EMBL/GenBank/DDBJ databases">
        <title>Complete genome sequencing of Tabrizicola sp. K13M18.</title>
        <authorList>
            <person name="Bae J.-W."/>
        </authorList>
    </citation>
    <scope>NUCLEOTIDE SEQUENCE [LARGE SCALE GENOMIC DNA]</scope>
    <source>
        <strain evidence="6 7">K13M18</strain>
    </source>
</reference>
<protein>
    <submittedName>
        <fullName evidence="6">LysR family transcriptional regulator</fullName>
    </submittedName>
</protein>
<feature type="domain" description="HTH lysR-type" evidence="5">
    <location>
        <begin position="1"/>
        <end position="61"/>
    </location>
</feature>
<proteinExistence type="inferred from homology"/>
<dbReference type="Pfam" id="PF00126">
    <property type="entry name" value="HTH_1"/>
    <property type="match status" value="1"/>
</dbReference>
<dbReference type="InterPro" id="IPR036388">
    <property type="entry name" value="WH-like_DNA-bd_sf"/>
</dbReference>
<dbReference type="GO" id="GO:0003700">
    <property type="term" value="F:DNA-binding transcription factor activity"/>
    <property type="evidence" value="ECO:0007669"/>
    <property type="project" value="InterPro"/>
</dbReference>
<dbReference type="SUPFAM" id="SSF53850">
    <property type="entry name" value="Periplasmic binding protein-like II"/>
    <property type="match status" value="1"/>
</dbReference>
<keyword evidence="4" id="KW-0804">Transcription</keyword>
<dbReference type="KEGG" id="taw:EI545_12160"/>
<dbReference type="SUPFAM" id="SSF46785">
    <property type="entry name" value="Winged helix' DNA-binding domain"/>
    <property type="match status" value="1"/>
</dbReference>
<dbReference type="Gene3D" id="3.40.190.290">
    <property type="match status" value="1"/>
</dbReference>
<dbReference type="InterPro" id="IPR005119">
    <property type="entry name" value="LysR_subst-bd"/>
</dbReference>
<dbReference type="Gene3D" id="1.10.10.10">
    <property type="entry name" value="Winged helix-like DNA-binding domain superfamily/Winged helix DNA-binding domain"/>
    <property type="match status" value="1"/>
</dbReference>
<dbReference type="AlphaFoldDB" id="A0A3S8U7L1"/>
<evidence type="ECO:0000313" key="7">
    <source>
        <dbReference type="Proteomes" id="UP000282002"/>
    </source>
</evidence>
<evidence type="ECO:0000313" key="6">
    <source>
        <dbReference type="EMBL" id="AZL59519.1"/>
    </source>
</evidence>
<comment type="similarity">
    <text evidence="1">Belongs to the LysR transcriptional regulatory family.</text>
</comment>
<keyword evidence="7" id="KW-1185">Reference proteome</keyword>
<keyword evidence="3" id="KW-0238">DNA-binding</keyword>
<dbReference type="EMBL" id="CP034328">
    <property type="protein sequence ID" value="AZL59519.1"/>
    <property type="molecule type" value="Genomic_DNA"/>
</dbReference>
<dbReference type="FunFam" id="1.10.10.10:FF:000001">
    <property type="entry name" value="LysR family transcriptional regulator"/>
    <property type="match status" value="1"/>
</dbReference>
<dbReference type="RefSeq" id="WP_125325714.1">
    <property type="nucleotide sequence ID" value="NZ_CP034328.1"/>
</dbReference>
<keyword evidence="2" id="KW-0805">Transcription regulation</keyword>
<dbReference type="CDD" id="cd08422">
    <property type="entry name" value="PBP2_CrgA_like"/>
    <property type="match status" value="1"/>
</dbReference>
<gene>
    <name evidence="6" type="ORF">EI545_12160</name>
</gene>
<dbReference type="PANTHER" id="PTHR30537:SF80">
    <property type="entry name" value="TRANSCRIPTIONAL REGULATOR"/>
    <property type="match status" value="1"/>
</dbReference>
<sequence length="302" mass="33298">MNTGLLEHICTFVRAVETGSFTAVAAEQGQSQPTVSRQISALEDHLGVRLMQRTTRALTLTDEGRSYYAHARGLLDAVEEAALAVRPDAAVRGTLRIAAPLAFARLHLMPRMARFLDNHPDLRTDWVLGDRPVDLVEEGVDLAIRIGRVTDQGLIARKIGLMRRVTVARPDYFARAGRPQHPADLTAHDCIVYTGLATVDEWHFAGPDGAPIIVKVSGRVRVNASEGMRSALLEGLGLAVCPTWLFTDEIETGLLERVLINYEPAALPIQAVYPSRRLVPPRVRAFVDYLVEEFRADVRLAP</sequence>